<dbReference type="AlphaFoldDB" id="G2ZZA8"/>
<reference evidence="1" key="2">
    <citation type="submission" date="2011-04" db="EMBL/GenBank/DDBJ databases">
        <authorList>
            <person name="Genoscope - CEA"/>
        </authorList>
    </citation>
    <scope>NUCLEOTIDE SEQUENCE</scope>
    <source>
        <strain evidence="1">R24</strain>
    </source>
</reference>
<proteinExistence type="predicted"/>
<name>G2ZZA8_9RALS</name>
<dbReference type="RefSeq" id="WP_197335006.1">
    <property type="nucleotide sequence ID" value="NZ_CP115944.1"/>
</dbReference>
<protein>
    <recommendedName>
        <fullName evidence="2">GntR C-terminal domain-containing protein</fullName>
    </recommendedName>
</protein>
<evidence type="ECO:0000313" key="1">
    <source>
        <dbReference type="EMBL" id="CCA84205.1"/>
    </source>
</evidence>
<organism evidence="1">
    <name type="scientific">Ralstonia syzygii R24</name>
    <dbReference type="NCBI Taxonomy" id="907261"/>
    <lineage>
        <taxon>Bacteria</taxon>
        <taxon>Pseudomonadati</taxon>
        <taxon>Pseudomonadota</taxon>
        <taxon>Betaproteobacteria</taxon>
        <taxon>Burkholderiales</taxon>
        <taxon>Burkholderiaceae</taxon>
        <taxon>Ralstonia</taxon>
        <taxon>Ralstonia solanacearum species complex</taxon>
    </lineage>
</organism>
<gene>
    <name evidence="1" type="ORF">RALSY_10167</name>
</gene>
<accession>G2ZZA8</accession>
<sequence length="99" mass="11241">MTKQYAVKATTPTSIPFRALFRPVNTRLVEHYKLAEQQVRLHINIGNTLMGSDLEDIVDRHRPMMDALLRSDGMKAAHEAWAHNESEGGKLVAFLQQRA</sequence>
<reference evidence="1" key="1">
    <citation type="journal article" date="2011" name="PLoS ONE">
        <title>Ralstonia syzygii, the Blood Disease Bacterium and some Asian R. solanacearum strains form a single genomic species despite divergent lifestyles.</title>
        <authorList>
            <person name="Remenant B."/>
            <person name="de Cambiaire J.C."/>
            <person name="Cellier G."/>
            <person name="Jacobs J.M."/>
            <person name="Mangenot S."/>
            <person name="Barbe V."/>
            <person name="Lajus A."/>
            <person name="Vallenet D."/>
            <person name="Medigue C."/>
            <person name="Fegan M."/>
            <person name="Allen C."/>
            <person name="Prior P."/>
        </authorList>
    </citation>
    <scope>NUCLEOTIDE SEQUENCE</scope>
    <source>
        <strain evidence="1">R24</strain>
    </source>
</reference>
<dbReference type="EMBL" id="FR854086">
    <property type="protein sequence ID" value="CCA84205.1"/>
    <property type="molecule type" value="Genomic_DNA"/>
</dbReference>
<evidence type="ECO:0008006" key="2">
    <source>
        <dbReference type="Google" id="ProtNLM"/>
    </source>
</evidence>